<evidence type="ECO:0000313" key="2">
    <source>
        <dbReference type="EMBL" id="GIJ45970.1"/>
    </source>
</evidence>
<gene>
    <name evidence="2" type="ORF">Val02_28560</name>
</gene>
<comment type="caution">
    <text evidence="2">The sequence shown here is derived from an EMBL/GenBank/DDBJ whole genome shotgun (WGS) entry which is preliminary data.</text>
</comment>
<keyword evidence="3" id="KW-1185">Reference proteome</keyword>
<dbReference type="InterPro" id="IPR027417">
    <property type="entry name" value="P-loop_NTPase"/>
</dbReference>
<dbReference type="Proteomes" id="UP000619260">
    <property type="component" value="Unassembled WGS sequence"/>
</dbReference>
<protein>
    <recommendedName>
        <fullName evidence="1">G domain-containing protein</fullName>
    </recommendedName>
</protein>
<reference evidence="2" key="1">
    <citation type="submission" date="2021-01" db="EMBL/GenBank/DDBJ databases">
        <title>Whole genome shotgun sequence of Virgisporangium aliadipatigenens NBRC 105644.</title>
        <authorList>
            <person name="Komaki H."/>
            <person name="Tamura T."/>
        </authorList>
    </citation>
    <scope>NUCLEOTIDE SEQUENCE</scope>
    <source>
        <strain evidence="2">NBRC 105644</strain>
    </source>
</reference>
<evidence type="ECO:0000313" key="3">
    <source>
        <dbReference type="Proteomes" id="UP000619260"/>
    </source>
</evidence>
<dbReference type="RefSeq" id="WP_203899524.1">
    <property type="nucleotide sequence ID" value="NZ_BOPF01000009.1"/>
</dbReference>
<sequence>MAGLSDSDKERLRQEWERELTRKPPTIGVVGVSGVGKSSTINTMFRTDLPISHTVACTKAVTDVPLRVRVTGGPGAGRDARLVVRDAPGLGEDVRRDPAYLRMYEETLPECDVILWVMTARQRAVALDQQYLRHFTHLHDRIVFGLSQVDLVEPRDWKAGSLVPSKAQERHIEQIRADRAERLGDVLGRPAKVIPYSNHQGFNLEWLFAGVLEACTPGRKWIFEGLRNFRLEDWIPATPAAQPTPTPAPARERAAPGVMRLGADIWRVLFGTQVPTTEELDRMDRIARNLRAERGHAAMKEVRDDHV</sequence>
<proteinExistence type="predicted"/>
<name>A0A8J4DPI5_9ACTN</name>
<dbReference type="GO" id="GO:0005525">
    <property type="term" value="F:GTP binding"/>
    <property type="evidence" value="ECO:0007669"/>
    <property type="project" value="InterPro"/>
</dbReference>
<dbReference type="Pfam" id="PF01926">
    <property type="entry name" value="MMR_HSR1"/>
    <property type="match status" value="1"/>
</dbReference>
<dbReference type="Gene3D" id="3.40.50.300">
    <property type="entry name" value="P-loop containing nucleotide triphosphate hydrolases"/>
    <property type="match status" value="1"/>
</dbReference>
<dbReference type="EMBL" id="BOPF01000009">
    <property type="protein sequence ID" value="GIJ45970.1"/>
    <property type="molecule type" value="Genomic_DNA"/>
</dbReference>
<dbReference type="InterPro" id="IPR006073">
    <property type="entry name" value="GTP-bd"/>
</dbReference>
<dbReference type="SUPFAM" id="SSF52540">
    <property type="entry name" value="P-loop containing nucleoside triphosphate hydrolases"/>
    <property type="match status" value="1"/>
</dbReference>
<accession>A0A8J4DPI5</accession>
<feature type="domain" description="G" evidence="1">
    <location>
        <begin position="26"/>
        <end position="135"/>
    </location>
</feature>
<organism evidence="2 3">
    <name type="scientific">Virgisporangium aliadipatigenens</name>
    <dbReference type="NCBI Taxonomy" id="741659"/>
    <lineage>
        <taxon>Bacteria</taxon>
        <taxon>Bacillati</taxon>
        <taxon>Actinomycetota</taxon>
        <taxon>Actinomycetes</taxon>
        <taxon>Micromonosporales</taxon>
        <taxon>Micromonosporaceae</taxon>
        <taxon>Virgisporangium</taxon>
    </lineage>
</organism>
<evidence type="ECO:0000259" key="1">
    <source>
        <dbReference type="Pfam" id="PF01926"/>
    </source>
</evidence>
<dbReference type="AlphaFoldDB" id="A0A8J4DPI5"/>